<feature type="domain" description="C2H2-type" evidence="10">
    <location>
        <begin position="288"/>
        <end position="315"/>
    </location>
</feature>
<sequence length="346" mass="40243">MAGEVSTQIIFDNVCRFCLSKEQCVPLFIESFINGYLMEAIDVLLLKVDENDGLPNAVCKHCFRIMVEYAKFEAKAVESYRILAEALSDAGHTEATPCDEMQTETNDTAEYVALRCDSEDDVQDSIGSDCRVEKLLDDETAHQEEEQEDELHEQENGLETAQQEPVISNANSKGGRSKKKCPICGKLVSQLSKHMPVHSDTKKYTCEYCDKQFTYDTSLRKHLNIHRGIRKYFCQYCYQRFCDRSSLRYHEAKHLGERKYCCQECPSTFYTASQQKQHIRLAHREREFRCKQCGNMFSMKHHLDDHMLKHTDERPYGCTICGKKFKRRRHFQEHTVSHERLGNECP</sequence>
<evidence type="ECO:0000256" key="2">
    <source>
        <dbReference type="ARBA" id="ARBA00022723"/>
    </source>
</evidence>
<name>A0A084WCJ5_ANOSI</name>
<proteinExistence type="predicted"/>
<reference evidence="13" key="2">
    <citation type="submission" date="2020-05" db="UniProtKB">
        <authorList>
            <consortium name="EnsemblMetazoa"/>
        </authorList>
    </citation>
    <scope>IDENTIFICATION</scope>
</reference>
<dbReference type="EMBL" id="KE525335">
    <property type="protein sequence ID" value="KFB47939.1"/>
    <property type="molecule type" value="Genomic_DNA"/>
</dbReference>
<feature type="binding site" evidence="8">
    <location>
        <position position="59"/>
    </location>
    <ligand>
        <name>Zn(2+)</name>
        <dbReference type="ChEBI" id="CHEBI:29105"/>
    </ligand>
</feature>
<feature type="binding site" evidence="8">
    <location>
        <position position="62"/>
    </location>
    <ligand>
        <name>Zn(2+)</name>
        <dbReference type="ChEBI" id="CHEBI:29105"/>
    </ligand>
</feature>
<dbReference type="VEuPathDB" id="VectorBase:ASIC016002"/>
<evidence type="ECO:0000313" key="14">
    <source>
        <dbReference type="Proteomes" id="UP000030765"/>
    </source>
</evidence>
<dbReference type="VEuPathDB" id="VectorBase:ASIS018285"/>
<evidence type="ECO:0000256" key="6">
    <source>
        <dbReference type="ARBA" id="ARBA00023242"/>
    </source>
</evidence>
<feature type="binding site" evidence="8">
    <location>
        <position position="15"/>
    </location>
    <ligand>
        <name>Zn(2+)</name>
        <dbReference type="ChEBI" id="CHEBI:29105"/>
    </ligand>
</feature>
<feature type="domain" description="C2H2-type" evidence="10">
    <location>
        <begin position="204"/>
        <end position="231"/>
    </location>
</feature>
<dbReference type="SUPFAM" id="SSF57667">
    <property type="entry name" value="beta-beta-alpha zinc fingers"/>
    <property type="match status" value="3"/>
</dbReference>
<evidence type="ECO:0000313" key="13">
    <source>
        <dbReference type="EnsemblMetazoa" id="ASIC016002-PA"/>
    </source>
</evidence>
<dbReference type="PROSITE" id="PS50157">
    <property type="entry name" value="ZINC_FINGER_C2H2_2"/>
    <property type="match status" value="5"/>
</dbReference>
<dbReference type="InterPro" id="IPR012934">
    <property type="entry name" value="Znf_AD"/>
</dbReference>
<reference evidence="12 14" key="1">
    <citation type="journal article" date="2014" name="BMC Genomics">
        <title>Genome sequence of Anopheles sinensis provides insight into genetics basis of mosquito competence for malaria parasites.</title>
        <authorList>
            <person name="Zhou D."/>
            <person name="Zhang D."/>
            <person name="Ding G."/>
            <person name="Shi L."/>
            <person name="Hou Q."/>
            <person name="Ye Y."/>
            <person name="Xu Y."/>
            <person name="Zhou H."/>
            <person name="Xiong C."/>
            <person name="Li S."/>
            <person name="Yu J."/>
            <person name="Hong S."/>
            <person name="Yu X."/>
            <person name="Zou P."/>
            <person name="Chen C."/>
            <person name="Chang X."/>
            <person name="Wang W."/>
            <person name="Lv Y."/>
            <person name="Sun Y."/>
            <person name="Ma L."/>
            <person name="Shen B."/>
            <person name="Zhu C."/>
        </authorList>
    </citation>
    <scope>NUCLEOTIDE SEQUENCE [LARGE SCALE GENOMIC DNA]</scope>
</reference>
<dbReference type="OrthoDB" id="8110073at2759"/>
<dbReference type="STRING" id="74873.A0A084WCJ5"/>
<keyword evidence="2 8" id="KW-0479">Metal-binding</keyword>
<dbReference type="PROSITE" id="PS51915">
    <property type="entry name" value="ZAD"/>
    <property type="match status" value="1"/>
</dbReference>
<dbReference type="Proteomes" id="UP000030765">
    <property type="component" value="Unassembled WGS sequence"/>
</dbReference>
<feature type="domain" description="ZAD" evidence="11">
    <location>
        <begin position="13"/>
        <end position="86"/>
    </location>
</feature>
<protein>
    <submittedName>
        <fullName evidence="12">AGAP011332-PA-like protein</fullName>
    </submittedName>
</protein>
<dbReference type="Pfam" id="PF00096">
    <property type="entry name" value="zf-C2H2"/>
    <property type="match status" value="3"/>
</dbReference>
<organism evidence="12">
    <name type="scientific">Anopheles sinensis</name>
    <name type="common">Mosquito</name>
    <dbReference type="NCBI Taxonomy" id="74873"/>
    <lineage>
        <taxon>Eukaryota</taxon>
        <taxon>Metazoa</taxon>
        <taxon>Ecdysozoa</taxon>
        <taxon>Arthropoda</taxon>
        <taxon>Hexapoda</taxon>
        <taxon>Insecta</taxon>
        <taxon>Pterygota</taxon>
        <taxon>Neoptera</taxon>
        <taxon>Endopterygota</taxon>
        <taxon>Diptera</taxon>
        <taxon>Nematocera</taxon>
        <taxon>Culicoidea</taxon>
        <taxon>Culicidae</taxon>
        <taxon>Anophelinae</taxon>
        <taxon>Anopheles</taxon>
    </lineage>
</organism>
<keyword evidence="14" id="KW-1185">Reference proteome</keyword>
<dbReference type="InterPro" id="IPR036236">
    <property type="entry name" value="Znf_C2H2_sf"/>
</dbReference>
<dbReference type="PANTHER" id="PTHR16515:SF66">
    <property type="entry name" value="C2H2-TYPE DOMAIN-CONTAINING PROTEIN"/>
    <property type="match status" value="1"/>
</dbReference>
<feature type="domain" description="C2H2-type" evidence="10">
    <location>
        <begin position="232"/>
        <end position="259"/>
    </location>
</feature>
<dbReference type="EMBL" id="ATLV01022678">
    <property type="status" value="NOT_ANNOTATED_CDS"/>
    <property type="molecule type" value="Genomic_DNA"/>
</dbReference>
<feature type="region of interest" description="Disordered" evidence="9">
    <location>
        <begin position="140"/>
        <end position="179"/>
    </location>
</feature>
<evidence type="ECO:0000256" key="9">
    <source>
        <dbReference type="SAM" id="MobiDB-lite"/>
    </source>
</evidence>
<keyword evidence="5 8" id="KW-0862">Zinc</keyword>
<evidence type="ECO:0000259" key="11">
    <source>
        <dbReference type="PROSITE" id="PS51915"/>
    </source>
</evidence>
<evidence type="ECO:0000256" key="3">
    <source>
        <dbReference type="ARBA" id="ARBA00022737"/>
    </source>
</evidence>
<accession>A0A084WCJ5</accession>
<dbReference type="Pfam" id="PF07776">
    <property type="entry name" value="zf-AD"/>
    <property type="match status" value="1"/>
</dbReference>
<dbReference type="GO" id="GO:0003677">
    <property type="term" value="F:DNA binding"/>
    <property type="evidence" value="ECO:0007669"/>
    <property type="project" value="UniProtKB-ARBA"/>
</dbReference>
<dbReference type="FunFam" id="3.30.160.60:FF:000100">
    <property type="entry name" value="Zinc finger 45-like"/>
    <property type="match status" value="1"/>
</dbReference>
<dbReference type="EnsemblMetazoa" id="ASIC016002-RA">
    <property type="protein sequence ID" value="ASIC016002-PA"/>
    <property type="gene ID" value="ASIC016002"/>
</dbReference>
<keyword evidence="3" id="KW-0677">Repeat</keyword>
<feature type="domain" description="C2H2-type" evidence="10">
    <location>
        <begin position="316"/>
        <end position="338"/>
    </location>
</feature>
<evidence type="ECO:0000256" key="7">
    <source>
        <dbReference type="PROSITE-ProRule" id="PRU00042"/>
    </source>
</evidence>
<comment type="subcellular location">
    <subcellularLocation>
        <location evidence="1">Nucleus</location>
    </subcellularLocation>
</comment>
<feature type="domain" description="C2H2-type" evidence="10">
    <location>
        <begin position="260"/>
        <end position="288"/>
    </location>
</feature>
<dbReference type="PROSITE" id="PS00028">
    <property type="entry name" value="ZINC_FINGER_C2H2_1"/>
    <property type="match status" value="5"/>
</dbReference>
<dbReference type="SMART" id="SM00355">
    <property type="entry name" value="ZnF_C2H2"/>
    <property type="match status" value="6"/>
</dbReference>
<dbReference type="GO" id="GO:0008270">
    <property type="term" value="F:zinc ion binding"/>
    <property type="evidence" value="ECO:0007669"/>
    <property type="project" value="UniProtKB-UniRule"/>
</dbReference>
<dbReference type="GO" id="GO:0005634">
    <property type="term" value="C:nucleus"/>
    <property type="evidence" value="ECO:0007669"/>
    <property type="project" value="UniProtKB-SubCell"/>
</dbReference>
<dbReference type="Gene3D" id="3.30.160.60">
    <property type="entry name" value="Classic Zinc Finger"/>
    <property type="match status" value="4"/>
</dbReference>
<keyword evidence="4 7" id="KW-0863">Zinc-finger</keyword>
<dbReference type="PANTHER" id="PTHR16515">
    <property type="entry name" value="PR DOMAIN ZINC FINGER PROTEIN"/>
    <property type="match status" value="1"/>
</dbReference>
<dbReference type="InterPro" id="IPR050331">
    <property type="entry name" value="Zinc_finger"/>
</dbReference>
<feature type="binding site" evidence="8">
    <location>
        <position position="18"/>
    </location>
    <ligand>
        <name>Zn(2+)</name>
        <dbReference type="ChEBI" id="CHEBI:29105"/>
    </ligand>
</feature>
<evidence type="ECO:0000256" key="5">
    <source>
        <dbReference type="ARBA" id="ARBA00022833"/>
    </source>
</evidence>
<dbReference type="SMART" id="SM00868">
    <property type="entry name" value="zf-AD"/>
    <property type="match status" value="1"/>
</dbReference>
<keyword evidence="6" id="KW-0539">Nucleus</keyword>
<dbReference type="OMA" id="ARCQEVY"/>
<dbReference type="GO" id="GO:0010468">
    <property type="term" value="P:regulation of gene expression"/>
    <property type="evidence" value="ECO:0007669"/>
    <property type="project" value="TreeGrafter"/>
</dbReference>
<feature type="compositionally biased region" description="Polar residues" evidence="9">
    <location>
        <begin position="157"/>
        <end position="174"/>
    </location>
</feature>
<evidence type="ECO:0000313" key="12">
    <source>
        <dbReference type="EMBL" id="KFB47939.1"/>
    </source>
</evidence>
<dbReference type="InterPro" id="IPR013087">
    <property type="entry name" value="Znf_C2H2_type"/>
</dbReference>
<evidence type="ECO:0000259" key="10">
    <source>
        <dbReference type="PROSITE" id="PS50157"/>
    </source>
</evidence>
<evidence type="ECO:0000256" key="4">
    <source>
        <dbReference type="ARBA" id="ARBA00022771"/>
    </source>
</evidence>
<dbReference type="FunFam" id="3.30.160.60:FF:000110">
    <property type="entry name" value="Zinc finger protein-like"/>
    <property type="match status" value="1"/>
</dbReference>
<dbReference type="SUPFAM" id="SSF57716">
    <property type="entry name" value="Glucocorticoid receptor-like (DNA-binding domain)"/>
    <property type="match status" value="1"/>
</dbReference>
<evidence type="ECO:0000256" key="8">
    <source>
        <dbReference type="PROSITE-ProRule" id="PRU01263"/>
    </source>
</evidence>
<evidence type="ECO:0000256" key="1">
    <source>
        <dbReference type="ARBA" id="ARBA00004123"/>
    </source>
</evidence>
<dbReference type="AlphaFoldDB" id="A0A084WCJ5"/>
<gene>
    <name evidence="12" type="ORF">ZHAS_00016002</name>
</gene>